<evidence type="ECO:0000313" key="2">
    <source>
        <dbReference type="Proteomes" id="UP000268093"/>
    </source>
</evidence>
<dbReference type="EMBL" id="RBNI01006641">
    <property type="protein sequence ID" value="RUP45894.1"/>
    <property type="molecule type" value="Genomic_DNA"/>
</dbReference>
<gene>
    <name evidence="1" type="ORF">BC936DRAFT_147610</name>
</gene>
<dbReference type="Proteomes" id="UP000268093">
    <property type="component" value="Unassembled WGS sequence"/>
</dbReference>
<proteinExistence type="predicted"/>
<protein>
    <submittedName>
        <fullName evidence="1">Uncharacterized protein</fullName>
    </submittedName>
</protein>
<organism evidence="1 2">
    <name type="scientific">Jimgerdemannia flammicorona</name>
    <dbReference type="NCBI Taxonomy" id="994334"/>
    <lineage>
        <taxon>Eukaryota</taxon>
        <taxon>Fungi</taxon>
        <taxon>Fungi incertae sedis</taxon>
        <taxon>Mucoromycota</taxon>
        <taxon>Mucoromycotina</taxon>
        <taxon>Endogonomycetes</taxon>
        <taxon>Endogonales</taxon>
        <taxon>Endogonaceae</taxon>
        <taxon>Jimgerdemannia</taxon>
    </lineage>
</organism>
<evidence type="ECO:0000313" key="1">
    <source>
        <dbReference type="EMBL" id="RUP45894.1"/>
    </source>
</evidence>
<comment type="caution">
    <text evidence="1">The sequence shown here is derived from an EMBL/GenBank/DDBJ whole genome shotgun (WGS) entry which is preliminary data.</text>
</comment>
<dbReference type="AlphaFoldDB" id="A0A433D4Z6"/>
<accession>A0A433D4Z6</accession>
<sequence length="88" mass="10129">MLKKPLLPHSICMTTKYFRDRFTELTLLESLSWSDHINTAPEELLSALFYHTIPVHPEPPCSRYHLRTCLTSTFIQPMAGVTAVKKVQ</sequence>
<name>A0A433D4Z6_9FUNG</name>
<keyword evidence="2" id="KW-1185">Reference proteome</keyword>
<reference evidence="1 2" key="1">
    <citation type="journal article" date="2018" name="New Phytol.">
        <title>Phylogenomics of Endogonaceae and evolution of mycorrhizas within Mucoromycota.</title>
        <authorList>
            <person name="Chang Y."/>
            <person name="Desiro A."/>
            <person name="Na H."/>
            <person name="Sandor L."/>
            <person name="Lipzen A."/>
            <person name="Clum A."/>
            <person name="Barry K."/>
            <person name="Grigoriev I.V."/>
            <person name="Martin F.M."/>
            <person name="Stajich J.E."/>
            <person name="Smith M.E."/>
            <person name="Bonito G."/>
            <person name="Spatafora J.W."/>
        </authorList>
    </citation>
    <scope>NUCLEOTIDE SEQUENCE [LARGE SCALE GENOMIC DNA]</scope>
    <source>
        <strain evidence="1 2">GMNB39</strain>
    </source>
</reference>